<keyword evidence="1" id="KW-0472">Membrane</keyword>
<dbReference type="OrthoDB" id="540546at2"/>
<protein>
    <submittedName>
        <fullName evidence="2">Membrane protein</fullName>
    </submittedName>
</protein>
<evidence type="ECO:0000256" key="1">
    <source>
        <dbReference type="SAM" id="Phobius"/>
    </source>
</evidence>
<organism evidence="2 3">
    <name type="scientific">Prochlorococcus marinus (strain NATL2A)</name>
    <dbReference type="NCBI Taxonomy" id="59920"/>
    <lineage>
        <taxon>Bacteria</taxon>
        <taxon>Bacillati</taxon>
        <taxon>Cyanobacteriota</taxon>
        <taxon>Cyanophyceae</taxon>
        <taxon>Synechococcales</taxon>
        <taxon>Prochlorococcaceae</taxon>
        <taxon>Prochlorococcus</taxon>
    </lineage>
</organism>
<proteinExistence type="predicted"/>
<sequence length="107" mass="12226">MTYFILYFFGIASIWWVYRVGWTEALKTILSVLIPSLLIILFNVKAGRLIFKNPMVGIISVLPTAIFIYRGSKPIVVGINSWIDRKRNEFVDSKEVVDAEVVSKEEA</sequence>
<dbReference type="Proteomes" id="UP000002535">
    <property type="component" value="Chromosome"/>
</dbReference>
<gene>
    <name evidence="2" type="ordered locus">PMN2A_0947</name>
</gene>
<evidence type="ECO:0000313" key="3">
    <source>
        <dbReference type="Proteomes" id="UP000002535"/>
    </source>
</evidence>
<dbReference type="AlphaFoldDB" id="Q46J90"/>
<accession>Q46J90</accession>
<keyword evidence="1" id="KW-1133">Transmembrane helix</keyword>
<dbReference type="PhylomeDB" id="Q46J90"/>
<feature type="transmembrane region" description="Helical" evidence="1">
    <location>
        <begin position="28"/>
        <end position="46"/>
    </location>
</feature>
<dbReference type="HOGENOM" id="CLU_2234115_0_0_3"/>
<keyword evidence="3" id="KW-1185">Reference proteome</keyword>
<name>Q46J90_PROMT</name>
<keyword evidence="1" id="KW-0812">Transmembrane</keyword>
<dbReference type="KEGG" id="pmn:PMN2A_0947"/>
<feature type="transmembrane region" description="Helical" evidence="1">
    <location>
        <begin position="5"/>
        <end position="22"/>
    </location>
</feature>
<dbReference type="RefSeq" id="WP_011295294.1">
    <property type="nucleotide sequence ID" value="NC_007335.2"/>
</dbReference>
<evidence type="ECO:0000313" key="2">
    <source>
        <dbReference type="EMBL" id="AAZ58438.1"/>
    </source>
</evidence>
<reference evidence="2 3" key="1">
    <citation type="journal article" date="2007" name="PLoS Genet.">
        <title>Patterns and implications of gene gain and loss in the evolution of Prochlorococcus.</title>
        <authorList>
            <person name="Kettler G.C."/>
            <person name="Martiny A.C."/>
            <person name="Huang K."/>
            <person name="Zucker J."/>
            <person name="Coleman M.L."/>
            <person name="Rodrigue S."/>
            <person name="Chen F."/>
            <person name="Lapidus A."/>
            <person name="Ferriera S."/>
            <person name="Johnson J."/>
            <person name="Steglich C."/>
            <person name="Church G.M."/>
            <person name="Richardson P."/>
            <person name="Chisholm S.W."/>
        </authorList>
    </citation>
    <scope>NUCLEOTIDE SEQUENCE [LARGE SCALE GENOMIC DNA]</scope>
    <source>
        <strain evidence="2 3">NATL2A</strain>
    </source>
</reference>
<dbReference type="EMBL" id="CP000095">
    <property type="protein sequence ID" value="AAZ58438.1"/>
    <property type="molecule type" value="Genomic_DNA"/>
</dbReference>